<evidence type="ECO:0000313" key="3">
    <source>
        <dbReference type="Proteomes" id="UP000197138"/>
    </source>
</evidence>
<feature type="region of interest" description="Disordered" evidence="1">
    <location>
        <begin position="29"/>
        <end position="67"/>
    </location>
</feature>
<dbReference type="EMBL" id="MTKT01002492">
    <property type="protein sequence ID" value="OWM78846.1"/>
    <property type="molecule type" value="Genomic_DNA"/>
</dbReference>
<accession>A0A218X2B5</accession>
<proteinExistence type="predicted"/>
<dbReference type="AlphaFoldDB" id="A0A218X2B5"/>
<evidence type="ECO:0000256" key="1">
    <source>
        <dbReference type="SAM" id="MobiDB-lite"/>
    </source>
</evidence>
<protein>
    <submittedName>
        <fullName evidence="2">Uncharacterized protein</fullName>
    </submittedName>
</protein>
<reference evidence="3" key="1">
    <citation type="journal article" date="2017" name="Plant J.">
        <title>The pomegranate (Punica granatum L.) genome and the genomics of punicalagin biosynthesis.</title>
        <authorList>
            <person name="Qin G."/>
            <person name="Xu C."/>
            <person name="Ming R."/>
            <person name="Tang H."/>
            <person name="Guyot R."/>
            <person name="Kramer E.M."/>
            <person name="Hu Y."/>
            <person name="Yi X."/>
            <person name="Qi Y."/>
            <person name="Xu X."/>
            <person name="Gao Z."/>
            <person name="Pan H."/>
            <person name="Jian J."/>
            <person name="Tian Y."/>
            <person name="Yue Z."/>
            <person name="Xu Y."/>
        </authorList>
    </citation>
    <scope>NUCLEOTIDE SEQUENCE [LARGE SCALE GENOMIC DNA]</scope>
    <source>
        <strain evidence="3">cv. Dabenzi</strain>
    </source>
</reference>
<dbReference type="Proteomes" id="UP000197138">
    <property type="component" value="Unassembled WGS sequence"/>
</dbReference>
<name>A0A218X2B5_PUNGR</name>
<gene>
    <name evidence="2" type="ORF">CDL15_Pgr003017</name>
</gene>
<sequence length="108" mass="12772">MGQLTEWGRKRRVWELDWGRWRRRRRRRRRKMLQREGSEAVGLDHPPSHEPRDSQSSSSAKPQWHHGRAAAAEALVRVVKRKQLDLSHLVSVARLGFSILVVKTHPWQ</sequence>
<organism evidence="2 3">
    <name type="scientific">Punica granatum</name>
    <name type="common">Pomegranate</name>
    <dbReference type="NCBI Taxonomy" id="22663"/>
    <lineage>
        <taxon>Eukaryota</taxon>
        <taxon>Viridiplantae</taxon>
        <taxon>Streptophyta</taxon>
        <taxon>Embryophyta</taxon>
        <taxon>Tracheophyta</taxon>
        <taxon>Spermatophyta</taxon>
        <taxon>Magnoliopsida</taxon>
        <taxon>eudicotyledons</taxon>
        <taxon>Gunneridae</taxon>
        <taxon>Pentapetalae</taxon>
        <taxon>rosids</taxon>
        <taxon>malvids</taxon>
        <taxon>Myrtales</taxon>
        <taxon>Lythraceae</taxon>
        <taxon>Punica</taxon>
    </lineage>
</organism>
<evidence type="ECO:0000313" key="2">
    <source>
        <dbReference type="EMBL" id="OWM78846.1"/>
    </source>
</evidence>
<comment type="caution">
    <text evidence="2">The sequence shown here is derived from an EMBL/GenBank/DDBJ whole genome shotgun (WGS) entry which is preliminary data.</text>
</comment>